<sequence>MTTRLYLVIQNSSVTIKKPNKNMFLFKFEY</sequence>
<proteinExistence type="predicted"/>
<name>A0A2P2IVX9_RHIMU</name>
<dbReference type="EMBL" id="GGEC01004898">
    <property type="protein sequence ID" value="MBW85381.1"/>
    <property type="molecule type" value="Transcribed_RNA"/>
</dbReference>
<protein>
    <submittedName>
        <fullName evidence="1">Uncharacterized protein</fullName>
    </submittedName>
</protein>
<evidence type="ECO:0000313" key="1">
    <source>
        <dbReference type="EMBL" id="MBW85381.1"/>
    </source>
</evidence>
<organism evidence="1">
    <name type="scientific">Rhizophora mucronata</name>
    <name type="common">Asiatic mangrove</name>
    <dbReference type="NCBI Taxonomy" id="61149"/>
    <lineage>
        <taxon>Eukaryota</taxon>
        <taxon>Viridiplantae</taxon>
        <taxon>Streptophyta</taxon>
        <taxon>Embryophyta</taxon>
        <taxon>Tracheophyta</taxon>
        <taxon>Spermatophyta</taxon>
        <taxon>Magnoliopsida</taxon>
        <taxon>eudicotyledons</taxon>
        <taxon>Gunneridae</taxon>
        <taxon>Pentapetalae</taxon>
        <taxon>rosids</taxon>
        <taxon>fabids</taxon>
        <taxon>Malpighiales</taxon>
        <taxon>Rhizophoraceae</taxon>
        <taxon>Rhizophora</taxon>
    </lineage>
</organism>
<reference evidence="1" key="1">
    <citation type="submission" date="2018-02" db="EMBL/GenBank/DDBJ databases">
        <title>Rhizophora mucronata_Transcriptome.</title>
        <authorList>
            <person name="Meera S.P."/>
            <person name="Sreeshan A."/>
            <person name="Augustine A."/>
        </authorList>
    </citation>
    <scope>NUCLEOTIDE SEQUENCE</scope>
    <source>
        <tissue evidence="1">Leaf</tissue>
    </source>
</reference>
<dbReference type="AlphaFoldDB" id="A0A2P2IVX9"/>
<accession>A0A2P2IVX9</accession>